<name>A0A9P5K8C9_COLSI</name>
<dbReference type="EMBL" id="QPMT01000006">
    <property type="protein sequence ID" value="KAF4863252.1"/>
    <property type="molecule type" value="Genomic_DNA"/>
</dbReference>
<evidence type="ECO:0000313" key="2">
    <source>
        <dbReference type="Proteomes" id="UP000711996"/>
    </source>
</evidence>
<gene>
    <name evidence="1" type="ORF">CGCSCA2_v002833</name>
</gene>
<sequence length="9" mass="1182">MPPWLLLRR</sequence>
<protein>
    <submittedName>
        <fullName evidence="1">Uncharacterized protein</fullName>
    </submittedName>
</protein>
<proteinExistence type="predicted"/>
<dbReference type="Proteomes" id="UP000711996">
    <property type="component" value="Unassembled WGS sequence"/>
</dbReference>
<comment type="caution">
    <text evidence="1">The sequence shown here is derived from an EMBL/GenBank/DDBJ whole genome shotgun (WGS) entry which is preliminary data.</text>
</comment>
<organism evidence="1 2">
    <name type="scientific">Colletotrichum siamense</name>
    <name type="common">Anthracnose fungus</name>
    <dbReference type="NCBI Taxonomy" id="690259"/>
    <lineage>
        <taxon>Eukaryota</taxon>
        <taxon>Fungi</taxon>
        <taxon>Dikarya</taxon>
        <taxon>Ascomycota</taxon>
        <taxon>Pezizomycotina</taxon>
        <taxon>Sordariomycetes</taxon>
        <taxon>Hypocreomycetidae</taxon>
        <taxon>Glomerellales</taxon>
        <taxon>Glomerellaceae</taxon>
        <taxon>Colletotrichum</taxon>
        <taxon>Colletotrichum gloeosporioides species complex</taxon>
    </lineage>
</organism>
<evidence type="ECO:0000313" key="1">
    <source>
        <dbReference type="EMBL" id="KAF4863252.1"/>
    </source>
</evidence>
<reference evidence="1" key="1">
    <citation type="submission" date="2019-06" db="EMBL/GenBank/DDBJ databases">
        <authorList>
            <person name="Gan P."/>
            <person name="Shirasu K."/>
        </authorList>
    </citation>
    <scope>NUCLEOTIDE SEQUENCE [LARGE SCALE GENOMIC DNA]</scope>
    <source>
        <strain evidence="1">CAD2</strain>
    </source>
</reference>
<keyword evidence="2" id="KW-1185">Reference proteome</keyword>
<accession>A0A9P5K8C9</accession>